<protein>
    <recommendedName>
        <fullName evidence="2">Deoxyguanosinetriphosphate triphosphohydrolase-like protein</fullName>
    </recommendedName>
</protein>
<comment type="similarity">
    <text evidence="2">Belongs to the dGTPase family. Type 2 subfamily.</text>
</comment>
<feature type="domain" description="HD" evidence="3">
    <location>
        <begin position="74"/>
        <end position="228"/>
    </location>
</feature>
<gene>
    <name evidence="4" type="ORF">EUA98_02480</name>
</gene>
<dbReference type="InterPro" id="IPR006261">
    <property type="entry name" value="dGTPase"/>
</dbReference>
<dbReference type="PANTHER" id="PTHR11373:SF32">
    <property type="entry name" value="DEOXYGUANOSINETRIPHOSPHATE TRIPHOSPHOHYDROLASE"/>
    <property type="match status" value="1"/>
</dbReference>
<dbReference type="InterPro" id="IPR050135">
    <property type="entry name" value="dGTPase-like"/>
</dbReference>
<evidence type="ECO:0000313" key="4">
    <source>
        <dbReference type="EMBL" id="RYV52649.1"/>
    </source>
</evidence>
<dbReference type="EMBL" id="SDWW01000004">
    <property type="protein sequence ID" value="RYV52649.1"/>
    <property type="molecule type" value="Genomic_DNA"/>
</dbReference>
<dbReference type="GO" id="GO:0008832">
    <property type="term" value="F:dGTPase activity"/>
    <property type="evidence" value="ECO:0007669"/>
    <property type="project" value="TreeGrafter"/>
</dbReference>
<dbReference type="OrthoDB" id="9803619at2"/>
<dbReference type="HAMAP" id="MF_01212">
    <property type="entry name" value="dGTPase_type2"/>
    <property type="match status" value="1"/>
</dbReference>
<name>A0A4Q5N360_9MICO</name>
<dbReference type="CDD" id="cd00077">
    <property type="entry name" value="HDc"/>
    <property type="match status" value="1"/>
</dbReference>
<evidence type="ECO:0000256" key="2">
    <source>
        <dbReference type="HAMAP-Rule" id="MF_01212"/>
    </source>
</evidence>
<proteinExistence type="inferred from homology"/>
<dbReference type="GO" id="GO:0006203">
    <property type="term" value="P:dGTP catabolic process"/>
    <property type="evidence" value="ECO:0007669"/>
    <property type="project" value="TreeGrafter"/>
</dbReference>
<dbReference type="PANTHER" id="PTHR11373">
    <property type="entry name" value="DEOXYNUCLEOSIDE TRIPHOSPHATE TRIPHOSPHOHYDROLASE"/>
    <property type="match status" value="1"/>
</dbReference>
<dbReference type="NCBIfam" id="NF002829">
    <property type="entry name" value="PRK03007.1"/>
    <property type="match status" value="1"/>
</dbReference>
<reference evidence="4 5" key="1">
    <citation type="submission" date="2019-01" db="EMBL/GenBank/DDBJ databases">
        <title>Novel species of Cellulomonas.</title>
        <authorList>
            <person name="Liu Q."/>
            <person name="Xin Y.-H."/>
        </authorList>
    </citation>
    <scope>NUCLEOTIDE SEQUENCE [LARGE SCALE GENOMIC DNA]</scope>
    <source>
        <strain evidence="4 5">HLT2-17</strain>
    </source>
</reference>
<sequence>MLQDAESSTRAAVPVELGYSRADRARWVLEEPKSRSRTAFERDRARIVHSSALRRLGAKTQVLGPASDDFVRTRLTHTLEVAQVGRELGKSLGCDPDVVDTACLAHDLGHPPFGHNGERALAEASAAIGGFEGNAQTLRLLTRLEPKVVAPDGRAVGLNLTRASLDASVKYPWRAGQGPQRADGTATPKFGVYDDDAAVFAWLRDGAPAGRLCLEAQVMDLADDISYSVHDVEDAVVGGRLDLAVLERAEERVRIVAAVHAWYGHAVDADGLREAMDRLVATKLWGPAFDGSRGALAGLKDATSQLIGRFAGAAEEATRERYGHGPLTRYAASLVVPHHTLAEILVLKGLAVTYVMAPRELEPLYQRQREMLLDLVRVITDRAPIALEPPFAADWADAADDGARLRVVVDQVASLTDVSAAEWHARLVPPPHR</sequence>
<dbReference type="Gene3D" id="1.10.3210.10">
    <property type="entry name" value="Hypothetical protein af1432"/>
    <property type="match status" value="1"/>
</dbReference>
<dbReference type="Proteomes" id="UP000293764">
    <property type="component" value="Unassembled WGS sequence"/>
</dbReference>
<accession>A0A4Q5N360</accession>
<comment type="caution">
    <text evidence="4">The sequence shown here is derived from an EMBL/GenBank/DDBJ whole genome shotgun (WGS) entry which is preliminary data.</text>
</comment>
<dbReference type="InterPro" id="IPR006674">
    <property type="entry name" value="HD_domain"/>
</dbReference>
<dbReference type="Pfam" id="PF01966">
    <property type="entry name" value="HD"/>
    <property type="match status" value="1"/>
</dbReference>
<evidence type="ECO:0000259" key="3">
    <source>
        <dbReference type="PROSITE" id="PS51831"/>
    </source>
</evidence>
<organism evidence="4 5">
    <name type="scientific">Pengzhenrongella frigida</name>
    <dbReference type="NCBI Taxonomy" id="1259133"/>
    <lineage>
        <taxon>Bacteria</taxon>
        <taxon>Bacillati</taxon>
        <taxon>Actinomycetota</taxon>
        <taxon>Actinomycetes</taxon>
        <taxon>Micrococcales</taxon>
        <taxon>Pengzhenrongella</taxon>
    </lineage>
</organism>
<dbReference type="InterPro" id="IPR026875">
    <property type="entry name" value="PHydrolase_assoc_dom"/>
</dbReference>
<dbReference type="SUPFAM" id="SSF109604">
    <property type="entry name" value="HD-domain/PDEase-like"/>
    <property type="match status" value="1"/>
</dbReference>
<evidence type="ECO:0000313" key="5">
    <source>
        <dbReference type="Proteomes" id="UP000293764"/>
    </source>
</evidence>
<dbReference type="InterPro" id="IPR023023">
    <property type="entry name" value="dNTPase_2"/>
</dbReference>
<dbReference type="Pfam" id="PF13286">
    <property type="entry name" value="HD_assoc"/>
    <property type="match status" value="1"/>
</dbReference>
<keyword evidence="5" id="KW-1185">Reference proteome</keyword>
<keyword evidence="1 2" id="KW-0378">Hydrolase</keyword>
<dbReference type="NCBIfam" id="TIGR01353">
    <property type="entry name" value="dGTP_triPase"/>
    <property type="match status" value="1"/>
</dbReference>
<dbReference type="PROSITE" id="PS51831">
    <property type="entry name" value="HD"/>
    <property type="match status" value="1"/>
</dbReference>
<dbReference type="SMART" id="SM00471">
    <property type="entry name" value="HDc"/>
    <property type="match status" value="1"/>
</dbReference>
<evidence type="ECO:0000256" key="1">
    <source>
        <dbReference type="ARBA" id="ARBA00022801"/>
    </source>
</evidence>
<dbReference type="AlphaFoldDB" id="A0A4Q5N360"/>
<dbReference type="InterPro" id="IPR003607">
    <property type="entry name" value="HD/PDEase_dom"/>
</dbReference>